<feature type="domain" description="Enolase C-terminal TIM barrel" evidence="7">
    <location>
        <begin position="156"/>
        <end position="216"/>
    </location>
</feature>
<dbReference type="Proteomes" id="UP000245207">
    <property type="component" value="Unassembled WGS sequence"/>
</dbReference>
<accession>A0A2U1N2I1</accession>
<comment type="pathway">
    <text evidence="1">Carbohydrate degradation; glycolysis; pyruvate from D-glyceraldehyde 3-phosphate: step 4/5.</text>
</comment>
<name>A0A2U1N2I1_ARTAN</name>
<dbReference type="Gene3D" id="3.20.20.120">
    <property type="entry name" value="Enolase-like C-terminal domain"/>
    <property type="match status" value="1"/>
</dbReference>
<evidence type="ECO:0000313" key="9">
    <source>
        <dbReference type="Proteomes" id="UP000245207"/>
    </source>
</evidence>
<reference evidence="8 9" key="1">
    <citation type="journal article" date="2018" name="Mol. Plant">
        <title>The genome of Artemisia annua provides insight into the evolution of Asteraceae family and artemisinin biosynthesis.</title>
        <authorList>
            <person name="Shen Q."/>
            <person name="Zhang L."/>
            <person name="Liao Z."/>
            <person name="Wang S."/>
            <person name="Yan T."/>
            <person name="Shi P."/>
            <person name="Liu M."/>
            <person name="Fu X."/>
            <person name="Pan Q."/>
            <person name="Wang Y."/>
            <person name="Lv Z."/>
            <person name="Lu X."/>
            <person name="Zhang F."/>
            <person name="Jiang W."/>
            <person name="Ma Y."/>
            <person name="Chen M."/>
            <person name="Hao X."/>
            <person name="Li L."/>
            <person name="Tang Y."/>
            <person name="Lv G."/>
            <person name="Zhou Y."/>
            <person name="Sun X."/>
            <person name="Brodelius P.E."/>
            <person name="Rose J.K.C."/>
            <person name="Tang K."/>
        </authorList>
    </citation>
    <scope>NUCLEOTIDE SEQUENCE [LARGE SCALE GENOMIC DNA]</scope>
    <source>
        <strain evidence="9">cv. Huhao1</strain>
        <tissue evidence="8">Leaf</tissue>
    </source>
</reference>
<keyword evidence="5" id="KW-0456">Lyase</keyword>
<keyword evidence="6" id="KW-0175">Coiled coil</keyword>
<proteinExistence type="inferred from homology"/>
<evidence type="ECO:0000259" key="7">
    <source>
        <dbReference type="Pfam" id="PF00113"/>
    </source>
</evidence>
<evidence type="ECO:0000256" key="2">
    <source>
        <dbReference type="ARBA" id="ARBA00009604"/>
    </source>
</evidence>
<evidence type="ECO:0000256" key="3">
    <source>
        <dbReference type="ARBA" id="ARBA00012058"/>
    </source>
</evidence>
<dbReference type="InterPro" id="IPR020810">
    <property type="entry name" value="Enolase_C"/>
</dbReference>
<dbReference type="SUPFAM" id="SSF51604">
    <property type="entry name" value="Enolase C-terminal domain-like"/>
    <property type="match status" value="1"/>
</dbReference>
<dbReference type="GO" id="GO:0006096">
    <property type="term" value="P:glycolytic process"/>
    <property type="evidence" value="ECO:0007669"/>
    <property type="project" value="UniProtKB-UniPathway"/>
</dbReference>
<comment type="similarity">
    <text evidence="2">Belongs to the enolase family.</text>
</comment>
<dbReference type="GO" id="GO:0004634">
    <property type="term" value="F:phosphopyruvate hydratase activity"/>
    <property type="evidence" value="ECO:0007669"/>
    <property type="project" value="UniProtKB-EC"/>
</dbReference>
<dbReference type="AlphaFoldDB" id="A0A2U1N2I1"/>
<dbReference type="EMBL" id="PKPP01003780">
    <property type="protein sequence ID" value="PWA67708.1"/>
    <property type="molecule type" value="Genomic_DNA"/>
</dbReference>
<keyword evidence="4" id="KW-0324">Glycolysis</keyword>
<evidence type="ECO:0000256" key="5">
    <source>
        <dbReference type="ARBA" id="ARBA00023239"/>
    </source>
</evidence>
<keyword evidence="9" id="KW-1185">Reference proteome</keyword>
<feature type="coiled-coil region" evidence="6">
    <location>
        <begin position="61"/>
        <end position="91"/>
    </location>
</feature>
<dbReference type="UniPathway" id="UPA00109">
    <property type="reaction ID" value="UER00187"/>
</dbReference>
<organism evidence="8 9">
    <name type="scientific">Artemisia annua</name>
    <name type="common">Sweet wormwood</name>
    <dbReference type="NCBI Taxonomy" id="35608"/>
    <lineage>
        <taxon>Eukaryota</taxon>
        <taxon>Viridiplantae</taxon>
        <taxon>Streptophyta</taxon>
        <taxon>Embryophyta</taxon>
        <taxon>Tracheophyta</taxon>
        <taxon>Spermatophyta</taxon>
        <taxon>Magnoliopsida</taxon>
        <taxon>eudicotyledons</taxon>
        <taxon>Gunneridae</taxon>
        <taxon>Pentapetalae</taxon>
        <taxon>asterids</taxon>
        <taxon>campanulids</taxon>
        <taxon>Asterales</taxon>
        <taxon>Asteraceae</taxon>
        <taxon>Asteroideae</taxon>
        <taxon>Anthemideae</taxon>
        <taxon>Artemisiinae</taxon>
        <taxon>Artemisia</taxon>
    </lineage>
</organism>
<evidence type="ECO:0000256" key="6">
    <source>
        <dbReference type="SAM" id="Coils"/>
    </source>
</evidence>
<dbReference type="InterPro" id="IPR036849">
    <property type="entry name" value="Enolase-like_C_sf"/>
</dbReference>
<comment type="caution">
    <text evidence="8">The sequence shown here is derived from an EMBL/GenBank/DDBJ whole genome shotgun (WGS) entry which is preliminary data.</text>
</comment>
<evidence type="ECO:0000313" key="8">
    <source>
        <dbReference type="EMBL" id="PWA67708.1"/>
    </source>
</evidence>
<sequence length="267" mass="29849">MKSVVEYFSETYGFSIQHVQWQCLQVGISYTNADVIAALTIFLKKSTIPSFDLSTSVSFAFEQAEIIKKNLEKNEKELLDLAEKLTAKERMILGVKVSNQAMPMFKVNMIYPLLGVFKLYEFYLTRKEVVGSEATSKGEPFKKHILDLIPLYRSSDLMKVNQIGSKSESIEAVKMSKQGLSKKKDVQTGWGVMANYRSGETEDTFIVDLPVGGERGPKLLAFTTSVVCDPTTICPQPDAVSGQWCLILLRVVFVKPASSTLEWICVC</sequence>
<dbReference type="STRING" id="35608.A0A2U1N2I1"/>
<evidence type="ECO:0000256" key="4">
    <source>
        <dbReference type="ARBA" id="ARBA00023152"/>
    </source>
</evidence>
<dbReference type="EC" id="4.2.1.11" evidence="3"/>
<dbReference type="Pfam" id="PF00113">
    <property type="entry name" value="Enolase_C"/>
    <property type="match status" value="1"/>
</dbReference>
<gene>
    <name evidence="8" type="ORF">CTI12_AA315530</name>
</gene>
<evidence type="ECO:0000256" key="1">
    <source>
        <dbReference type="ARBA" id="ARBA00005031"/>
    </source>
</evidence>
<protein>
    <recommendedName>
        <fullName evidence="3">phosphopyruvate hydratase</fullName>
        <ecNumber evidence="3">4.2.1.11</ecNumber>
    </recommendedName>
</protein>